<reference evidence="3" key="1">
    <citation type="submission" date="2020-10" db="EMBL/GenBank/DDBJ databases">
        <authorList>
            <person name="Gilroy R."/>
        </authorList>
    </citation>
    <scope>NUCLEOTIDE SEQUENCE</scope>
    <source>
        <strain evidence="3">7293</strain>
    </source>
</reference>
<reference evidence="3" key="2">
    <citation type="journal article" date="2021" name="PeerJ">
        <title>Extensive microbial diversity within the chicken gut microbiome revealed by metagenomics and culture.</title>
        <authorList>
            <person name="Gilroy R."/>
            <person name="Ravi A."/>
            <person name="Getino M."/>
            <person name="Pursley I."/>
            <person name="Horton D.L."/>
            <person name="Alikhan N.F."/>
            <person name="Baker D."/>
            <person name="Gharbi K."/>
            <person name="Hall N."/>
            <person name="Watson M."/>
            <person name="Adriaenssens E.M."/>
            <person name="Foster-Nyarko E."/>
            <person name="Jarju S."/>
            <person name="Secka A."/>
            <person name="Antonio M."/>
            <person name="Oren A."/>
            <person name="Chaudhuri R.R."/>
            <person name="La Ragione R."/>
            <person name="Hildebrand F."/>
            <person name="Pallen M.J."/>
        </authorList>
    </citation>
    <scope>NUCLEOTIDE SEQUENCE</scope>
    <source>
        <strain evidence="3">7293</strain>
    </source>
</reference>
<proteinExistence type="predicted"/>
<feature type="chain" id="PRO_5038658942" description="Cyclophilin-like domain-containing protein" evidence="1">
    <location>
        <begin position="21"/>
        <end position="151"/>
    </location>
</feature>
<dbReference type="Proteomes" id="UP000823615">
    <property type="component" value="Unassembled WGS sequence"/>
</dbReference>
<accession>A0A9D9DYW0</accession>
<organism evidence="3 4">
    <name type="scientific">Candidatus Ornithospirochaeta stercoripullorum</name>
    <dbReference type="NCBI Taxonomy" id="2840899"/>
    <lineage>
        <taxon>Bacteria</taxon>
        <taxon>Pseudomonadati</taxon>
        <taxon>Spirochaetota</taxon>
        <taxon>Spirochaetia</taxon>
        <taxon>Spirochaetales</taxon>
        <taxon>Spirochaetaceae</taxon>
        <taxon>Spirochaetaceae incertae sedis</taxon>
        <taxon>Candidatus Ornithospirochaeta</taxon>
    </lineage>
</organism>
<dbReference type="PROSITE" id="PS51257">
    <property type="entry name" value="PROKAR_LIPOPROTEIN"/>
    <property type="match status" value="1"/>
</dbReference>
<dbReference type="AlphaFoldDB" id="A0A9D9DYW0"/>
<evidence type="ECO:0000313" key="4">
    <source>
        <dbReference type="Proteomes" id="UP000823615"/>
    </source>
</evidence>
<feature type="domain" description="Cyclophilin-like" evidence="2">
    <location>
        <begin position="40"/>
        <end position="88"/>
    </location>
</feature>
<dbReference type="Pfam" id="PF18050">
    <property type="entry name" value="Cyclophil_like2"/>
    <property type="match status" value="1"/>
</dbReference>
<evidence type="ECO:0000259" key="2">
    <source>
        <dbReference type="Pfam" id="PF18050"/>
    </source>
</evidence>
<dbReference type="EMBL" id="JADIMT010000052">
    <property type="protein sequence ID" value="MBO8436121.1"/>
    <property type="molecule type" value="Genomic_DNA"/>
</dbReference>
<sequence length="151" mass="16257">MRRRLLIEFLLVAIALSGVACDSPDSGNGGNNSRARTVNITVNGRMLTAVMEDNSSASTLLEQLVNGPVTVEMEDYASMEKVGSLGFSVLKILSSLEICKPGIFLLKGFQPAVHYEIGAKVHGKSERESSFGCSCTLVNDAHFVKYKASIE</sequence>
<comment type="caution">
    <text evidence="3">The sequence shown here is derived from an EMBL/GenBank/DDBJ whole genome shotgun (WGS) entry which is preliminary data.</text>
</comment>
<feature type="signal peptide" evidence="1">
    <location>
        <begin position="1"/>
        <end position="20"/>
    </location>
</feature>
<name>A0A9D9DYW0_9SPIO</name>
<keyword evidence="1" id="KW-0732">Signal</keyword>
<gene>
    <name evidence="3" type="ORF">IAA97_04000</name>
</gene>
<protein>
    <recommendedName>
        <fullName evidence="2">Cyclophilin-like domain-containing protein</fullName>
    </recommendedName>
</protein>
<evidence type="ECO:0000313" key="3">
    <source>
        <dbReference type="EMBL" id="MBO8436121.1"/>
    </source>
</evidence>
<dbReference type="InterPro" id="IPR041183">
    <property type="entry name" value="Cyclophilin-like"/>
</dbReference>
<evidence type="ECO:0000256" key="1">
    <source>
        <dbReference type="SAM" id="SignalP"/>
    </source>
</evidence>